<evidence type="ECO:0000313" key="3">
    <source>
        <dbReference type="Proteomes" id="UP000006757"/>
    </source>
</evidence>
<name>K1VUC6_TRIAC</name>
<comment type="caution">
    <text evidence="2">The sequence shown here is derived from an EMBL/GenBank/DDBJ whole genome shotgun (WGS) entry which is preliminary data.</text>
</comment>
<feature type="chain" id="PRO_5003852422" evidence="1">
    <location>
        <begin position="20"/>
        <end position="67"/>
    </location>
</feature>
<reference evidence="2 3" key="1">
    <citation type="journal article" date="2012" name="Eukaryot. Cell">
        <title>Genome sequence of the Trichosporon asahii environmental strain CBS 8904.</title>
        <authorList>
            <person name="Yang R.Y."/>
            <person name="Li H.T."/>
            <person name="Zhu H."/>
            <person name="Zhou G.P."/>
            <person name="Wang M."/>
            <person name="Wang L."/>
        </authorList>
    </citation>
    <scope>NUCLEOTIDE SEQUENCE [LARGE SCALE GENOMIC DNA]</scope>
    <source>
        <strain evidence="2 3">CBS 8904</strain>
    </source>
</reference>
<proteinExistence type="predicted"/>
<dbReference type="InParanoid" id="K1VUC6"/>
<accession>K1VUC6</accession>
<dbReference type="HOGENOM" id="CLU_2814238_0_0_1"/>
<keyword evidence="3" id="KW-1185">Reference proteome</keyword>
<feature type="signal peptide" evidence="1">
    <location>
        <begin position="1"/>
        <end position="19"/>
    </location>
</feature>
<organism evidence="2 3">
    <name type="scientific">Trichosporon asahii var. asahii (strain CBS 8904)</name>
    <name type="common">Yeast</name>
    <dbReference type="NCBI Taxonomy" id="1220162"/>
    <lineage>
        <taxon>Eukaryota</taxon>
        <taxon>Fungi</taxon>
        <taxon>Dikarya</taxon>
        <taxon>Basidiomycota</taxon>
        <taxon>Agaricomycotina</taxon>
        <taxon>Tremellomycetes</taxon>
        <taxon>Trichosporonales</taxon>
        <taxon>Trichosporonaceae</taxon>
        <taxon>Trichosporon</taxon>
    </lineage>
</organism>
<gene>
    <name evidence="2" type="ORF">A1Q2_02561</name>
</gene>
<evidence type="ECO:0000313" key="2">
    <source>
        <dbReference type="EMBL" id="EKD03112.1"/>
    </source>
</evidence>
<dbReference type="EMBL" id="AMBO01000268">
    <property type="protein sequence ID" value="EKD03112.1"/>
    <property type="molecule type" value="Genomic_DNA"/>
</dbReference>
<dbReference type="AlphaFoldDB" id="K1VUC6"/>
<protein>
    <submittedName>
        <fullName evidence="2">Uncharacterized protein</fullName>
    </submittedName>
</protein>
<keyword evidence="1" id="KW-0732">Signal</keyword>
<sequence>MKFYAIVTALFAAIGLASAAPWGEDNEEVPRRNLNAIVPIPSLLWCTLQERVALSQAAWTEQKTDLL</sequence>
<dbReference type="Proteomes" id="UP000006757">
    <property type="component" value="Unassembled WGS sequence"/>
</dbReference>
<evidence type="ECO:0000256" key="1">
    <source>
        <dbReference type="SAM" id="SignalP"/>
    </source>
</evidence>